<evidence type="ECO:0000256" key="4">
    <source>
        <dbReference type="ARBA" id="ARBA00022989"/>
    </source>
</evidence>
<keyword evidence="8" id="KW-1185">Reference proteome</keyword>
<name>A0ABW8ACN4_9ACTN</name>
<feature type="transmembrane region" description="Helical" evidence="6">
    <location>
        <begin position="82"/>
        <end position="102"/>
    </location>
</feature>
<keyword evidence="5 6" id="KW-0472">Membrane</keyword>
<accession>A0ABW8ACN4</accession>
<comment type="caution">
    <text evidence="7">The sequence shown here is derived from an EMBL/GenBank/DDBJ whole genome shotgun (WGS) entry which is preliminary data.</text>
</comment>
<feature type="transmembrane region" description="Helical" evidence="6">
    <location>
        <begin position="192"/>
        <end position="210"/>
    </location>
</feature>
<dbReference type="EMBL" id="JBITMB010000009">
    <property type="protein sequence ID" value="MFI7444530.1"/>
    <property type="molecule type" value="Genomic_DNA"/>
</dbReference>
<keyword evidence="4 6" id="KW-1133">Transmembrane helix</keyword>
<evidence type="ECO:0000256" key="1">
    <source>
        <dbReference type="ARBA" id="ARBA00004651"/>
    </source>
</evidence>
<dbReference type="Proteomes" id="UP001612928">
    <property type="component" value="Unassembled WGS sequence"/>
</dbReference>
<evidence type="ECO:0000313" key="8">
    <source>
        <dbReference type="Proteomes" id="UP001612928"/>
    </source>
</evidence>
<feature type="transmembrane region" description="Helical" evidence="6">
    <location>
        <begin position="222"/>
        <end position="243"/>
    </location>
</feature>
<keyword evidence="2" id="KW-1003">Cell membrane</keyword>
<feature type="transmembrane region" description="Helical" evidence="6">
    <location>
        <begin position="12"/>
        <end position="29"/>
    </location>
</feature>
<protein>
    <submittedName>
        <fullName evidence="7">Cytochrome c oxidase assembly protein</fullName>
    </submittedName>
</protein>
<dbReference type="InterPro" id="IPR019108">
    <property type="entry name" value="Caa3_assmbl_CtaG-rel"/>
</dbReference>
<dbReference type="RefSeq" id="WP_397024794.1">
    <property type="nucleotide sequence ID" value="NZ_JBITMB010000009.1"/>
</dbReference>
<evidence type="ECO:0000256" key="3">
    <source>
        <dbReference type="ARBA" id="ARBA00022692"/>
    </source>
</evidence>
<evidence type="ECO:0000256" key="5">
    <source>
        <dbReference type="ARBA" id="ARBA00023136"/>
    </source>
</evidence>
<keyword evidence="3 6" id="KW-0812">Transmembrane</keyword>
<feature type="transmembrane region" description="Helical" evidence="6">
    <location>
        <begin position="122"/>
        <end position="143"/>
    </location>
</feature>
<evidence type="ECO:0000256" key="6">
    <source>
        <dbReference type="SAM" id="Phobius"/>
    </source>
</evidence>
<proteinExistence type="predicted"/>
<organism evidence="7 8">
    <name type="scientific">Nonomuraea indica</name>
    <dbReference type="NCBI Taxonomy" id="1581193"/>
    <lineage>
        <taxon>Bacteria</taxon>
        <taxon>Bacillati</taxon>
        <taxon>Actinomycetota</taxon>
        <taxon>Actinomycetes</taxon>
        <taxon>Streptosporangiales</taxon>
        <taxon>Streptosporangiaceae</taxon>
        <taxon>Nonomuraea</taxon>
    </lineage>
</organism>
<sequence length="256" mass="27333">MTPGQHAGWTAWLPALLAMLVHATVYLVAVRRAGREGGESAARTRRWSPWRTASWLSGCVLLGLALSPLVPPGDVGHMVRHLLLGMFAPLGLIMAAPMTLLLRVAPRSLARRLTRLLRTRVVHVISHPVTAALISVGGLYAVTLTPLYAAGLANPALHHLVDHLYLASGCLFTWAVAGPDPAPHRPGVPTRAAVLIGAAAAHGWLAKHLYATVPGFQEAAQVMYYGGDVAELLLAVGLFAAWYRRVGRRRPVPAPA</sequence>
<gene>
    <name evidence="7" type="ORF">ACIBP5_31555</name>
</gene>
<feature type="transmembrane region" description="Helical" evidence="6">
    <location>
        <begin position="50"/>
        <end position="70"/>
    </location>
</feature>
<feature type="transmembrane region" description="Helical" evidence="6">
    <location>
        <begin position="163"/>
        <end position="180"/>
    </location>
</feature>
<dbReference type="Pfam" id="PF09678">
    <property type="entry name" value="Caa3_CtaG"/>
    <property type="match status" value="1"/>
</dbReference>
<evidence type="ECO:0000256" key="2">
    <source>
        <dbReference type="ARBA" id="ARBA00022475"/>
    </source>
</evidence>
<comment type="subcellular location">
    <subcellularLocation>
        <location evidence="1">Cell membrane</location>
        <topology evidence="1">Multi-pass membrane protein</topology>
    </subcellularLocation>
</comment>
<reference evidence="7 8" key="1">
    <citation type="submission" date="2024-10" db="EMBL/GenBank/DDBJ databases">
        <title>The Natural Products Discovery Center: Release of the First 8490 Sequenced Strains for Exploring Actinobacteria Biosynthetic Diversity.</title>
        <authorList>
            <person name="Kalkreuter E."/>
            <person name="Kautsar S.A."/>
            <person name="Yang D."/>
            <person name="Bader C.D."/>
            <person name="Teijaro C.N."/>
            <person name="Fluegel L."/>
            <person name="Davis C.M."/>
            <person name="Simpson J.R."/>
            <person name="Lauterbach L."/>
            <person name="Steele A.D."/>
            <person name="Gui C."/>
            <person name="Meng S."/>
            <person name="Li G."/>
            <person name="Viehrig K."/>
            <person name="Ye F."/>
            <person name="Su P."/>
            <person name="Kiefer A.F."/>
            <person name="Nichols A."/>
            <person name="Cepeda A.J."/>
            <person name="Yan W."/>
            <person name="Fan B."/>
            <person name="Jiang Y."/>
            <person name="Adhikari A."/>
            <person name="Zheng C.-J."/>
            <person name="Schuster L."/>
            <person name="Cowan T.M."/>
            <person name="Smanski M.J."/>
            <person name="Chevrette M.G."/>
            <person name="De Carvalho L.P.S."/>
            <person name="Shen B."/>
        </authorList>
    </citation>
    <scope>NUCLEOTIDE SEQUENCE [LARGE SCALE GENOMIC DNA]</scope>
    <source>
        <strain evidence="7 8">NPDC049503</strain>
    </source>
</reference>
<evidence type="ECO:0000313" key="7">
    <source>
        <dbReference type="EMBL" id="MFI7444530.1"/>
    </source>
</evidence>